<dbReference type="InterPro" id="IPR043128">
    <property type="entry name" value="Rev_trsase/Diguanyl_cyclase"/>
</dbReference>
<feature type="domain" description="PAS" evidence="1">
    <location>
        <begin position="24"/>
        <end position="66"/>
    </location>
</feature>
<dbReference type="Pfam" id="PF00990">
    <property type="entry name" value="GGDEF"/>
    <property type="match status" value="1"/>
</dbReference>
<dbReference type="SMART" id="SM00086">
    <property type="entry name" value="PAC"/>
    <property type="match status" value="1"/>
</dbReference>
<dbReference type="InterPro" id="IPR029787">
    <property type="entry name" value="Nucleotide_cyclase"/>
</dbReference>
<organism evidence="4 5">
    <name type="scientific">Sulfurimonas aquatica</name>
    <dbReference type="NCBI Taxonomy" id="2672570"/>
    <lineage>
        <taxon>Bacteria</taxon>
        <taxon>Pseudomonadati</taxon>
        <taxon>Campylobacterota</taxon>
        <taxon>Epsilonproteobacteria</taxon>
        <taxon>Campylobacterales</taxon>
        <taxon>Sulfurimonadaceae</taxon>
        <taxon>Sulfurimonas</taxon>
    </lineage>
</organism>
<dbReference type="PROSITE" id="PS50113">
    <property type="entry name" value="PAC"/>
    <property type="match status" value="1"/>
</dbReference>
<accession>A0A975AY73</accession>
<proteinExistence type="predicted"/>
<dbReference type="RefSeq" id="WP_207562039.1">
    <property type="nucleotide sequence ID" value="NZ_CP046072.1"/>
</dbReference>
<gene>
    <name evidence="4" type="ORF">GJV85_01035</name>
</gene>
<dbReference type="FunFam" id="3.30.70.270:FF:000001">
    <property type="entry name" value="Diguanylate cyclase domain protein"/>
    <property type="match status" value="1"/>
</dbReference>
<evidence type="ECO:0000259" key="3">
    <source>
        <dbReference type="PROSITE" id="PS50887"/>
    </source>
</evidence>
<dbReference type="EMBL" id="CP046072">
    <property type="protein sequence ID" value="QSZ40759.1"/>
    <property type="molecule type" value="Genomic_DNA"/>
</dbReference>
<keyword evidence="5" id="KW-1185">Reference proteome</keyword>
<dbReference type="KEGG" id="saqt:GJV85_01035"/>
<feature type="domain" description="PAC" evidence="2">
    <location>
        <begin position="99"/>
        <end position="151"/>
    </location>
</feature>
<dbReference type="InterPro" id="IPR000014">
    <property type="entry name" value="PAS"/>
</dbReference>
<dbReference type="SUPFAM" id="SSF55785">
    <property type="entry name" value="PYP-like sensor domain (PAS domain)"/>
    <property type="match status" value="2"/>
</dbReference>
<evidence type="ECO:0000313" key="5">
    <source>
        <dbReference type="Proteomes" id="UP000671852"/>
    </source>
</evidence>
<dbReference type="CDD" id="cd01949">
    <property type="entry name" value="GGDEF"/>
    <property type="match status" value="1"/>
</dbReference>
<dbReference type="SUPFAM" id="SSF55073">
    <property type="entry name" value="Nucleotide cyclase"/>
    <property type="match status" value="1"/>
</dbReference>
<dbReference type="PANTHER" id="PTHR44757">
    <property type="entry name" value="DIGUANYLATE CYCLASE DGCP"/>
    <property type="match status" value="1"/>
</dbReference>
<dbReference type="Gene3D" id="3.30.70.270">
    <property type="match status" value="1"/>
</dbReference>
<reference evidence="4" key="1">
    <citation type="submission" date="2019-11" db="EMBL/GenBank/DDBJ databases">
        <authorList>
            <person name="Kojima H."/>
        </authorList>
    </citation>
    <scope>NUCLEOTIDE SEQUENCE</scope>
    <source>
        <strain evidence="4">H1576</strain>
    </source>
</reference>
<dbReference type="Proteomes" id="UP000671852">
    <property type="component" value="Chromosome"/>
</dbReference>
<name>A0A975AY73_9BACT</name>
<evidence type="ECO:0000259" key="2">
    <source>
        <dbReference type="PROSITE" id="PS50113"/>
    </source>
</evidence>
<dbReference type="InterPro" id="IPR001610">
    <property type="entry name" value="PAC"/>
</dbReference>
<protein>
    <submittedName>
        <fullName evidence="4">Diguanylate cyclase</fullName>
    </submittedName>
</protein>
<dbReference type="InterPro" id="IPR000160">
    <property type="entry name" value="GGDEF_dom"/>
</dbReference>
<evidence type="ECO:0000313" key="4">
    <source>
        <dbReference type="EMBL" id="QSZ40759.1"/>
    </source>
</evidence>
<dbReference type="InterPro" id="IPR035965">
    <property type="entry name" value="PAS-like_dom_sf"/>
</dbReference>
<dbReference type="InterPro" id="IPR000700">
    <property type="entry name" value="PAS-assoc_C"/>
</dbReference>
<feature type="domain" description="GGDEF" evidence="3">
    <location>
        <begin position="321"/>
        <end position="452"/>
    </location>
</feature>
<dbReference type="PANTHER" id="PTHR44757:SF2">
    <property type="entry name" value="BIOFILM ARCHITECTURE MAINTENANCE PROTEIN MBAA"/>
    <property type="match status" value="1"/>
</dbReference>
<dbReference type="NCBIfam" id="TIGR00229">
    <property type="entry name" value="sensory_box"/>
    <property type="match status" value="1"/>
</dbReference>
<dbReference type="GO" id="GO:0003824">
    <property type="term" value="F:catalytic activity"/>
    <property type="evidence" value="ECO:0007669"/>
    <property type="project" value="UniProtKB-ARBA"/>
</dbReference>
<dbReference type="PROSITE" id="PS50112">
    <property type="entry name" value="PAS"/>
    <property type="match status" value="1"/>
</dbReference>
<sequence>MNETSLETLDKSELIAMLKESQEQKKDLEYLLENINGISWEFDLVKDKFTYVSANAKSILGYEREEWGSFESWANMIYEEDRKDAVEYCSIETKKGKNHFMEYRMVKKSGEPIWILDIITVSKDENDNPIKLHGFNIDIDEKKKTSLALEKNHKYLESIINNIDEPIMVIRDDYTIDLMNDALKKNLHKIEIADPEHPKCYEVSHHRSTPCDTTEHPCPLKNVLQSKKAETVIHTHTDFDKNDYFVELRATPLFDEHKNCVGIIESAHNITEHLNLVKELEDKSEMLDYKAHHDCLTALPNRVLFDDRLEQAVATCNRENTKLALMFLDLDNFKTINDTLGHDVGDIVLKEVATRVSSLLRATDTLSRLGGDEFTAIIKNVNTKEDVSKLAKKIIKAFKAPLIINENEVELSGSIGISLYPESSYSDLLRHADIAMYRAKKKGKDNFQHYYE</sequence>
<dbReference type="InterPro" id="IPR052155">
    <property type="entry name" value="Biofilm_reg_signaling"/>
</dbReference>
<dbReference type="Gene3D" id="3.30.450.20">
    <property type="entry name" value="PAS domain"/>
    <property type="match status" value="2"/>
</dbReference>
<reference evidence="4" key="2">
    <citation type="submission" date="2021-04" db="EMBL/GenBank/DDBJ databases">
        <title>Isolation and characterization of a novel species of the genus Sulfurimonas.</title>
        <authorList>
            <person name="Fukui M."/>
        </authorList>
    </citation>
    <scope>NUCLEOTIDE SEQUENCE</scope>
    <source>
        <strain evidence="4">H1576</strain>
    </source>
</reference>
<dbReference type="NCBIfam" id="TIGR00254">
    <property type="entry name" value="GGDEF"/>
    <property type="match status" value="1"/>
</dbReference>
<dbReference type="AlphaFoldDB" id="A0A975AY73"/>
<dbReference type="SMART" id="SM00267">
    <property type="entry name" value="GGDEF"/>
    <property type="match status" value="1"/>
</dbReference>
<dbReference type="Pfam" id="PF08447">
    <property type="entry name" value="PAS_3"/>
    <property type="match status" value="1"/>
</dbReference>
<evidence type="ECO:0000259" key="1">
    <source>
        <dbReference type="PROSITE" id="PS50112"/>
    </source>
</evidence>
<dbReference type="PROSITE" id="PS50887">
    <property type="entry name" value="GGDEF"/>
    <property type="match status" value="1"/>
</dbReference>
<dbReference type="CDD" id="cd00130">
    <property type="entry name" value="PAS"/>
    <property type="match status" value="1"/>
</dbReference>
<dbReference type="Pfam" id="PF13426">
    <property type="entry name" value="PAS_9"/>
    <property type="match status" value="1"/>
</dbReference>
<dbReference type="SMART" id="SM00091">
    <property type="entry name" value="PAS"/>
    <property type="match status" value="2"/>
</dbReference>
<dbReference type="InterPro" id="IPR013655">
    <property type="entry name" value="PAS_fold_3"/>
</dbReference>